<dbReference type="Pfam" id="PF01558">
    <property type="entry name" value="POR"/>
    <property type="match status" value="1"/>
</dbReference>
<evidence type="ECO:0000313" key="5">
    <source>
        <dbReference type="Proteomes" id="UP000009007"/>
    </source>
</evidence>
<dbReference type="Proteomes" id="UP000009007">
    <property type="component" value="Chromosome I"/>
</dbReference>
<dbReference type="InterPro" id="IPR002880">
    <property type="entry name" value="Pyrv_Fd/Flavodoxin_OxRdtase_N"/>
</dbReference>
<dbReference type="PANTHER" id="PTHR32154:SF20">
    <property type="entry name" value="2-OXOGLUTARATE OXIDOREDUCTASE SUBUNIT KORA"/>
    <property type="match status" value="1"/>
</dbReference>
<dbReference type="GO" id="GO:0006082">
    <property type="term" value="P:organic acid metabolic process"/>
    <property type="evidence" value="ECO:0007669"/>
    <property type="project" value="UniProtKB-ARBA"/>
</dbReference>
<dbReference type="SUPFAM" id="SSF52518">
    <property type="entry name" value="Thiamin diphosphate-binding fold (THDP-binding)"/>
    <property type="match status" value="1"/>
</dbReference>
<name>I7J780_METBM</name>
<keyword evidence="1 4" id="KW-0560">Oxidoreductase</keyword>
<dbReference type="PATRIC" id="fig|1201294.9.peg.256"/>
<dbReference type="HOGENOM" id="CLU_017038_1_0_2"/>
<gene>
    <name evidence="4" type="ordered locus">BN140_0235</name>
</gene>
<dbReference type="InterPro" id="IPR019752">
    <property type="entry name" value="Pyrv/ketoisovalerate_OxRed_cat"/>
</dbReference>
<proteinExistence type="predicted"/>
<dbReference type="STRING" id="1201294.BN140_0235"/>
<dbReference type="Gene3D" id="3.40.920.10">
    <property type="entry name" value="Pyruvate-ferredoxin oxidoreductase, PFOR, domain III"/>
    <property type="match status" value="1"/>
</dbReference>
<dbReference type="GO" id="GO:0006979">
    <property type="term" value="P:response to oxidative stress"/>
    <property type="evidence" value="ECO:0007669"/>
    <property type="project" value="TreeGrafter"/>
</dbReference>
<dbReference type="EMBL" id="HE964772">
    <property type="protein sequence ID" value="CCJ35158.2"/>
    <property type="molecule type" value="Genomic_DNA"/>
</dbReference>
<accession>I7J780</accession>
<protein>
    <submittedName>
        <fullName evidence="4">2-oxoglutarate ferredoxin oxidoreductase subunit alpha</fullName>
        <ecNumber evidence="4">1.2.7.3</ecNumber>
    </submittedName>
</protein>
<dbReference type="InterPro" id="IPR029061">
    <property type="entry name" value="THDP-binding"/>
</dbReference>
<dbReference type="SUPFAM" id="SSF52922">
    <property type="entry name" value="TK C-terminal domain-like"/>
    <property type="match status" value="1"/>
</dbReference>
<feature type="domain" description="Pyruvate flavodoxin/ferredoxin oxidoreductase pyrimidine binding" evidence="3">
    <location>
        <begin position="248"/>
        <end position="473"/>
    </location>
</feature>
<evidence type="ECO:0000259" key="3">
    <source>
        <dbReference type="Pfam" id="PF01855"/>
    </source>
</evidence>
<evidence type="ECO:0000313" key="4">
    <source>
        <dbReference type="EMBL" id="CCJ35158.2"/>
    </source>
</evidence>
<dbReference type="AlphaFoldDB" id="I7J780"/>
<keyword evidence="5" id="KW-1185">Reference proteome</keyword>
<dbReference type="EC" id="1.2.7.3" evidence="4"/>
<dbReference type="InterPro" id="IPR022367">
    <property type="entry name" value="2-oxoacid/accept_OxRdtase_asu"/>
</dbReference>
<dbReference type="CDD" id="cd07034">
    <property type="entry name" value="TPP_PYR_PFOR_IOR-alpha_like"/>
    <property type="match status" value="1"/>
</dbReference>
<feature type="domain" description="Pyruvate/ketoisovalerate oxidoreductase catalytic" evidence="2">
    <location>
        <begin position="64"/>
        <end position="218"/>
    </location>
</feature>
<evidence type="ECO:0000259" key="2">
    <source>
        <dbReference type="Pfam" id="PF01558"/>
    </source>
</evidence>
<dbReference type="GO" id="GO:0047553">
    <property type="term" value="F:2-oxoglutarate synthase activity"/>
    <property type="evidence" value="ECO:0007669"/>
    <property type="project" value="UniProtKB-EC"/>
</dbReference>
<dbReference type="Pfam" id="PF01855">
    <property type="entry name" value="POR_N"/>
    <property type="match status" value="1"/>
</dbReference>
<dbReference type="GO" id="GO:0044272">
    <property type="term" value="P:sulfur compound biosynthetic process"/>
    <property type="evidence" value="ECO:0007669"/>
    <property type="project" value="UniProtKB-ARBA"/>
</dbReference>
<dbReference type="PANTHER" id="PTHR32154">
    <property type="entry name" value="PYRUVATE-FLAVODOXIN OXIDOREDUCTASE-RELATED"/>
    <property type="match status" value="1"/>
</dbReference>
<dbReference type="SUPFAM" id="SSF53323">
    <property type="entry name" value="Pyruvate-ferredoxin oxidoreductase, PFOR, domain III"/>
    <property type="match status" value="1"/>
</dbReference>
<dbReference type="InterPro" id="IPR002869">
    <property type="entry name" value="Pyrv_flavodox_OxRed_cen"/>
</dbReference>
<dbReference type="InterPro" id="IPR050722">
    <property type="entry name" value="Pyruvate:ferred/Flavod_OxRd"/>
</dbReference>
<sequence length="604" mass="64835">MCGEGAGSDFACPACRGAAVRNPEARIRYRRHRPPLWAQPIYPHAGYGTPIAMSEYSILIGGKAGEGINTAGLSIAGLFSRLGYYTYMYFDYPSLIRGGHNFAIIRASEKTVRAHRTPVDILLAFDQKSIDNHRERVHDGTTIIYDASGAVKADGYGLPLDRIIKEEKAPPITKNSAMLGALARVAGIEPAVYEDVLRATVPAKHLEANLRVARRGYDAAGDVFTVEPLEHPALPVLTGNEATGLGLVYGGLEAYVAYPMTPASNLLHFLARRAEDLAIKVVHPENEISVILMALGLAYAGEKAAVGTSGGGFCLMTEGLSLAGMSEIPVTIVMGQRPGPSTGVPTYTAQSDLHFVLNAGQGEFPRLVVAPGDLEEAYSWSAAALMLSWKYQVPSIILTDKTLAEGAFSFDAGAVTAPPDREPVLWDGSGEYRRYARNGSGVSPLAFPGREGAVVKASSYAHDETGFTTETAEGVRGLQEKMLAKGESLRRELMTYPAVKTYGPHDAGTTIICWGSQKGACIEAAERFEAQVVQPLVLAPFPVRAWKEAMIGAGRVVCVENNATGELARLLRQQNFDPGRPVLKYDGRPFAVDELEARLGEVIA</sequence>
<dbReference type="InterPro" id="IPR009014">
    <property type="entry name" value="Transketo_C/PFOR_II"/>
</dbReference>
<dbReference type="Gene3D" id="3.40.50.970">
    <property type="match status" value="1"/>
</dbReference>
<organism evidence="4 5">
    <name type="scientific">Methanoculleus bourgensis (strain ATCC 43281 / DSM 3045 / OCM 15 / MS2)</name>
    <name type="common">Methanogenium bourgense</name>
    <dbReference type="NCBI Taxonomy" id="1201294"/>
    <lineage>
        <taxon>Archaea</taxon>
        <taxon>Methanobacteriati</taxon>
        <taxon>Methanobacteriota</taxon>
        <taxon>Stenosarchaea group</taxon>
        <taxon>Methanomicrobia</taxon>
        <taxon>Methanomicrobiales</taxon>
        <taxon>Methanomicrobiaceae</taxon>
        <taxon>Methanoculleus</taxon>
    </lineage>
</organism>
<evidence type="ECO:0000256" key="1">
    <source>
        <dbReference type="ARBA" id="ARBA00023002"/>
    </source>
</evidence>
<dbReference type="Gene3D" id="3.40.50.920">
    <property type="match status" value="1"/>
</dbReference>
<reference evidence="5" key="1">
    <citation type="journal article" date="2012" name="J. Bacteriol.">
        <title>Complete genome sequence of the hydrogenotrophic, methanogenic archaeon Methanoculleus bourgensis strain MS2T, isolated from a sewage sludge digester.</title>
        <authorList>
            <person name="Maus I."/>
            <person name="Wibberg D."/>
            <person name="Stantscheff R."/>
            <person name="Eikmeyer F.G."/>
            <person name="Seffner A."/>
            <person name="Boelter J."/>
            <person name="Szczepanowski R."/>
            <person name="Blom J."/>
            <person name="Jaenicke S."/>
            <person name="Konig H."/>
            <person name="Puhler A."/>
            <person name="Schluter A."/>
        </authorList>
    </citation>
    <scope>NUCLEOTIDE SEQUENCE [LARGE SCALE GENOMIC DNA]</scope>
    <source>
        <strain evidence="5">ATCC 43281 / DSM 3045 / OCM 15 / MS2</strain>
    </source>
</reference>
<dbReference type="KEGG" id="mbg:BN140_0235"/>
<dbReference type="NCBIfam" id="TIGR03710">
    <property type="entry name" value="OAFO_sf"/>
    <property type="match status" value="1"/>
</dbReference>